<protein>
    <recommendedName>
        <fullName evidence="4">ER membrane protein complex subunit 1</fullName>
    </recommendedName>
</protein>
<evidence type="ECO:0000256" key="2">
    <source>
        <dbReference type="ARBA" id="ARBA00007904"/>
    </source>
</evidence>
<dbReference type="PANTHER" id="PTHR21573:SF0">
    <property type="entry name" value="ER MEMBRANE PROTEIN COMPLEX SUBUNIT 1"/>
    <property type="match status" value="1"/>
</dbReference>
<keyword evidence="8 11" id="KW-1133">Transmembrane helix</keyword>
<evidence type="ECO:0000256" key="9">
    <source>
        <dbReference type="ARBA" id="ARBA00023136"/>
    </source>
</evidence>
<dbReference type="InterPro" id="IPR011678">
    <property type="entry name" value="EMC1_C"/>
</dbReference>
<feature type="domain" description="ER membrane protein complex subunit 1 C-terminal" evidence="13">
    <location>
        <begin position="706"/>
        <end position="924"/>
    </location>
</feature>
<comment type="subunit">
    <text evidence="3">Component of the ER membrane protein complex (EMC).</text>
</comment>
<keyword evidence="9 11" id="KW-0472">Membrane</keyword>
<dbReference type="Proteomes" id="UP000308549">
    <property type="component" value="Unassembled WGS sequence"/>
</dbReference>
<dbReference type="SUPFAM" id="SSF50998">
    <property type="entry name" value="Quinoprotein alcohol dehydrogenase-like"/>
    <property type="match status" value="1"/>
</dbReference>
<evidence type="ECO:0000256" key="12">
    <source>
        <dbReference type="SAM" id="SignalP"/>
    </source>
</evidence>
<name>A0A4U0TLH1_9PEZI</name>
<reference evidence="15 16" key="1">
    <citation type="submission" date="2017-03" db="EMBL/GenBank/DDBJ databases">
        <title>Genomes of endolithic fungi from Antarctica.</title>
        <authorList>
            <person name="Coleine C."/>
            <person name="Masonjones S."/>
            <person name="Stajich J.E."/>
        </authorList>
    </citation>
    <scope>NUCLEOTIDE SEQUENCE [LARGE SCALE GENOMIC DNA]</scope>
    <source>
        <strain evidence="15 16">CCFEE 6315</strain>
    </source>
</reference>
<evidence type="ECO:0000256" key="6">
    <source>
        <dbReference type="ARBA" id="ARBA00022729"/>
    </source>
</evidence>
<feature type="chain" id="PRO_5020477959" description="ER membrane protein complex subunit 1" evidence="12">
    <location>
        <begin position="19"/>
        <end position="927"/>
    </location>
</feature>
<keyword evidence="5 11" id="KW-0812">Transmembrane</keyword>
<evidence type="ECO:0000256" key="7">
    <source>
        <dbReference type="ARBA" id="ARBA00022824"/>
    </source>
</evidence>
<keyword evidence="10" id="KW-0325">Glycoprotein</keyword>
<dbReference type="InterPro" id="IPR026895">
    <property type="entry name" value="EMC1"/>
</dbReference>
<evidence type="ECO:0000256" key="4">
    <source>
        <dbReference type="ARBA" id="ARBA00020824"/>
    </source>
</evidence>
<keyword evidence="6 12" id="KW-0732">Signal</keyword>
<dbReference type="PANTHER" id="PTHR21573">
    <property type="entry name" value="ER MEMBRANE PROTEIN COMPLEX SUBUNIT 1"/>
    <property type="match status" value="1"/>
</dbReference>
<evidence type="ECO:0000313" key="16">
    <source>
        <dbReference type="Proteomes" id="UP000308549"/>
    </source>
</evidence>
<feature type="transmembrane region" description="Helical" evidence="11">
    <location>
        <begin position="895"/>
        <end position="916"/>
    </location>
</feature>
<evidence type="ECO:0000256" key="11">
    <source>
        <dbReference type="SAM" id="Phobius"/>
    </source>
</evidence>
<evidence type="ECO:0000259" key="14">
    <source>
        <dbReference type="Pfam" id="PF25293"/>
    </source>
</evidence>
<dbReference type="Gene3D" id="2.130.10.10">
    <property type="entry name" value="YVTN repeat-like/Quinoprotein amine dehydrogenase"/>
    <property type="match status" value="1"/>
</dbReference>
<evidence type="ECO:0000256" key="8">
    <source>
        <dbReference type="ARBA" id="ARBA00022989"/>
    </source>
</evidence>
<feature type="signal peptide" evidence="12">
    <location>
        <begin position="1"/>
        <end position="18"/>
    </location>
</feature>
<comment type="subcellular location">
    <subcellularLocation>
        <location evidence="1">Endoplasmic reticulum membrane</location>
        <topology evidence="1">Single-pass type I membrane protein</topology>
    </subcellularLocation>
</comment>
<evidence type="ECO:0000259" key="13">
    <source>
        <dbReference type="Pfam" id="PF07774"/>
    </source>
</evidence>
<proteinExistence type="inferred from homology"/>
<keyword evidence="16" id="KW-1185">Reference proteome</keyword>
<dbReference type="GO" id="GO:0072546">
    <property type="term" value="C:EMC complex"/>
    <property type="evidence" value="ECO:0007669"/>
    <property type="project" value="InterPro"/>
</dbReference>
<comment type="similarity">
    <text evidence="2">Belongs to the EMC1 family.</text>
</comment>
<evidence type="ECO:0000256" key="3">
    <source>
        <dbReference type="ARBA" id="ARBA00011276"/>
    </source>
</evidence>
<dbReference type="Pfam" id="PF25293">
    <property type="entry name" value="Beta-prop_EMC1_N"/>
    <property type="match status" value="1"/>
</dbReference>
<sequence length="927" mass="100112">MRLPLIAAVTLLARTTLAVFADEAFKVDYHLALIGEPSDASLFHQPNPSSRASLIYSVSEEGVLGAVNPRDGTLVWRQVLSLEATARNTSFLRAGEGQDVVISGLGSQVAAWSAADGRQIWSVDLGSQLADVEILELSDGKETPGPKDALALSTTEKNAAVSRIDGATGTIKWQYPLDGGDAPYQVSASATEVYAVVLHKTMMGYIKLKVISLDPVTGHKKDEYVLSSDNELATPDSIISVGANSASPIIAWTDSAYSVLKVNVIGTKATSTFSIEKHNGHAVTSIKLHAPYHVNCLSHFLVHYETSDAHWAEVFHIDPKQSKVEKAYSLPKISGKGAFSTSTSDANVYFTRVTRDQVVTVSSASHGVLGRWAVEDYGVAGGTGEVTEPLRSVSDVSIKGETVSAVRSAVLLSTGDWVLLRDGMPIWSRPEMLASVVAASFVAPAEAEALVHELEAEAHSNPLQAYIHRVIRHLHDLQKLPVVLPSLPQRMMQGFLGTNEDEDVASDTFGFHQIVACATKNGRLVALDAANLSKILWNRQVADLKSEQTWQPIVSSPKGGVIEVKSRAAAGTQYNASSGEQLLSILPIDVELDAAAKPVQYTMRESTLEATMDGNAAWHFSPMDGERIVSLVPRPVNDPVASIGKVLGDRRVLYKYLDPNLALLVTAKDTARSATFYVLNTVSGAVLHSSSHVGVDLSAPISSIMSENWFAYSLTAEASDDSPKGHQLVVGELFESLVADDRGPLEVTANYSSIQTSTDPFTLTQTYQIPEAISKMAVTRTRQGITSRQLLAVLPDSHAVVGLPYAVLDPRRPANRDPTKTEQLEGLVRYAPVIDLDPKWYLNHKREVIGLRDVVTSPALIESTSLVFAYGLDVFGTRLSPSFSFDILGADFNKFQMLATVAALAVATFAVAPLVARKQVNRRWQFL</sequence>
<keyword evidence="7" id="KW-0256">Endoplasmic reticulum</keyword>
<evidence type="ECO:0000256" key="5">
    <source>
        <dbReference type="ARBA" id="ARBA00022692"/>
    </source>
</evidence>
<dbReference type="InterPro" id="IPR058545">
    <property type="entry name" value="Beta-prop_EMC1_1st"/>
</dbReference>
<evidence type="ECO:0000256" key="10">
    <source>
        <dbReference type="ARBA" id="ARBA00023180"/>
    </source>
</evidence>
<feature type="domain" description="EMC1 first beta-propeller" evidence="14">
    <location>
        <begin position="18"/>
        <end position="431"/>
    </location>
</feature>
<dbReference type="OrthoDB" id="28092at2759"/>
<dbReference type="InterPro" id="IPR011047">
    <property type="entry name" value="Quinoprotein_ADH-like_sf"/>
</dbReference>
<evidence type="ECO:0000256" key="1">
    <source>
        <dbReference type="ARBA" id="ARBA00004115"/>
    </source>
</evidence>
<gene>
    <name evidence="15" type="ORF">B0A50_07872</name>
</gene>
<dbReference type="InterPro" id="IPR015943">
    <property type="entry name" value="WD40/YVTN_repeat-like_dom_sf"/>
</dbReference>
<dbReference type="GO" id="GO:0034975">
    <property type="term" value="P:protein folding in endoplasmic reticulum"/>
    <property type="evidence" value="ECO:0007669"/>
    <property type="project" value="TreeGrafter"/>
</dbReference>
<comment type="caution">
    <text evidence="15">The sequence shown here is derived from an EMBL/GenBank/DDBJ whole genome shotgun (WGS) entry which is preliminary data.</text>
</comment>
<evidence type="ECO:0000313" key="15">
    <source>
        <dbReference type="EMBL" id="TKA22770.1"/>
    </source>
</evidence>
<dbReference type="AlphaFoldDB" id="A0A4U0TLH1"/>
<organism evidence="15 16">
    <name type="scientific">Salinomyces thailandicus</name>
    <dbReference type="NCBI Taxonomy" id="706561"/>
    <lineage>
        <taxon>Eukaryota</taxon>
        <taxon>Fungi</taxon>
        <taxon>Dikarya</taxon>
        <taxon>Ascomycota</taxon>
        <taxon>Pezizomycotina</taxon>
        <taxon>Dothideomycetes</taxon>
        <taxon>Dothideomycetidae</taxon>
        <taxon>Mycosphaerellales</taxon>
        <taxon>Teratosphaeriaceae</taxon>
        <taxon>Salinomyces</taxon>
    </lineage>
</organism>
<dbReference type="Pfam" id="PF07774">
    <property type="entry name" value="EMC1_C"/>
    <property type="match status" value="1"/>
</dbReference>
<accession>A0A4U0TLH1</accession>
<dbReference type="EMBL" id="NAJL01000066">
    <property type="protein sequence ID" value="TKA22770.1"/>
    <property type="molecule type" value="Genomic_DNA"/>
</dbReference>